<keyword evidence="6" id="KW-0507">mRNA processing</keyword>
<comment type="function">
    <text evidence="12">Binds to WASL/N-WASP and suppresses its translocation from the nucleus to the cytoplasm, thereby inhibiting its cytoplasmic function. Plays a role in the regulation of cell morphology and cytoskeletal organization. Required in the control of cell shape and migration. May play a role in cytokinesis. May be involved in pre-mRNA splicing.</text>
</comment>
<dbReference type="PANTHER" id="PTHR11864:SF20">
    <property type="entry name" value="PRE-MRNA-PROCESSING FACTOR 40 HOMOLOG A"/>
    <property type="match status" value="1"/>
</dbReference>
<dbReference type="InterPro" id="IPR001202">
    <property type="entry name" value="WW_dom"/>
</dbReference>
<dbReference type="PROSITE" id="PS51676">
    <property type="entry name" value="FF"/>
    <property type="match status" value="6"/>
</dbReference>
<comment type="similarity">
    <text evidence="13">Belongs to the PRPF40 family.</text>
</comment>
<dbReference type="PROSITE" id="PS01159">
    <property type="entry name" value="WW_DOMAIN_1"/>
    <property type="match status" value="2"/>
</dbReference>
<dbReference type="FunFam" id="1.10.10.440:FF:000002">
    <property type="entry name" value="pre-mRNA-processing factor 40 homolog A isoform X1"/>
    <property type="match status" value="1"/>
</dbReference>
<dbReference type="FunFam" id="1.10.10.440:FF:000009">
    <property type="entry name" value="pre-mRNA-processing factor 40 homolog A isoform X1"/>
    <property type="match status" value="1"/>
</dbReference>
<evidence type="ECO:0000256" key="7">
    <source>
        <dbReference type="ARBA" id="ARBA00022737"/>
    </source>
</evidence>
<dbReference type="SUPFAM" id="SSF81698">
    <property type="entry name" value="FF domain"/>
    <property type="match status" value="5"/>
</dbReference>
<feature type="domain" description="WW" evidence="19">
    <location>
        <begin position="118"/>
        <end position="151"/>
    </location>
</feature>
<dbReference type="InterPro" id="IPR039726">
    <property type="entry name" value="Prp40-like"/>
</dbReference>
<dbReference type="FunFam" id="1.10.10.440:FF:000003">
    <property type="entry name" value="Pre-mRNA processing factor 40 homolog A"/>
    <property type="match status" value="1"/>
</dbReference>
<evidence type="ECO:0000256" key="9">
    <source>
        <dbReference type="ARBA" id="ARBA00022990"/>
    </source>
</evidence>
<comment type="subcellular location">
    <subcellularLocation>
        <location evidence="1">Nucleus matrix</location>
    </subcellularLocation>
    <subcellularLocation>
        <location evidence="2">Nucleus speckle</location>
    </subcellularLocation>
</comment>
<evidence type="ECO:0000259" key="19">
    <source>
        <dbReference type="PROSITE" id="PS50020"/>
    </source>
</evidence>
<feature type="compositionally biased region" description="Polar residues" evidence="18">
    <location>
        <begin position="255"/>
        <end position="264"/>
    </location>
</feature>
<evidence type="ECO:0000256" key="11">
    <source>
        <dbReference type="ARBA" id="ARBA00023242"/>
    </source>
</evidence>
<feature type="domain" description="FF" evidence="20">
    <location>
        <begin position="376"/>
        <end position="430"/>
    </location>
</feature>
<dbReference type="Proteomes" id="UP000694428">
    <property type="component" value="Unplaced"/>
</dbReference>
<evidence type="ECO:0000256" key="3">
    <source>
        <dbReference type="ARBA" id="ARBA00022481"/>
    </source>
</evidence>
<evidence type="ECO:0000256" key="18">
    <source>
        <dbReference type="SAM" id="MobiDB-lite"/>
    </source>
</evidence>
<keyword evidence="7" id="KW-0677">Repeat</keyword>
<evidence type="ECO:0000256" key="14">
    <source>
        <dbReference type="ARBA" id="ARBA00072041"/>
    </source>
</evidence>
<evidence type="ECO:0000256" key="5">
    <source>
        <dbReference type="ARBA" id="ARBA00022553"/>
    </source>
</evidence>
<keyword evidence="4" id="KW-1017">Isopeptide bond</keyword>
<dbReference type="PANTHER" id="PTHR11864">
    <property type="entry name" value="PRE-MRNA-PROCESSING PROTEIN PRP40"/>
    <property type="match status" value="1"/>
</dbReference>
<evidence type="ECO:0000256" key="8">
    <source>
        <dbReference type="ARBA" id="ARBA00022843"/>
    </source>
</evidence>
<feature type="region of interest" description="Disordered" evidence="18">
    <location>
        <begin position="719"/>
        <end position="779"/>
    </location>
</feature>
<dbReference type="InterPro" id="IPR002713">
    <property type="entry name" value="FF_domain"/>
</dbReference>
<feature type="domain" description="FF" evidence="20">
    <location>
        <begin position="658"/>
        <end position="715"/>
    </location>
</feature>
<keyword evidence="8" id="KW-0832">Ubl conjugation</keyword>
<feature type="compositionally biased region" description="Low complexity" evidence="18">
    <location>
        <begin position="1"/>
        <end position="23"/>
    </location>
</feature>
<dbReference type="GO" id="GO:0016607">
    <property type="term" value="C:nuclear speck"/>
    <property type="evidence" value="ECO:0007669"/>
    <property type="project" value="UniProtKB-SubCell"/>
</dbReference>
<feature type="compositionally biased region" description="Basic and acidic residues" evidence="18">
    <location>
        <begin position="114"/>
        <end position="131"/>
    </location>
</feature>
<evidence type="ECO:0000256" key="10">
    <source>
        <dbReference type="ARBA" id="ARBA00023187"/>
    </source>
</evidence>
<feature type="coiled-coil region" evidence="17">
    <location>
        <begin position="362"/>
        <end position="389"/>
    </location>
</feature>
<dbReference type="Pfam" id="PF01846">
    <property type="entry name" value="FF"/>
    <property type="match status" value="4"/>
</dbReference>
<evidence type="ECO:0000256" key="1">
    <source>
        <dbReference type="ARBA" id="ARBA00004109"/>
    </source>
</evidence>
<keyword evidence="11" id="KW-0539">Nucleus</keyword>
<feature type="compositionally biased region" description="Basic and acidic residues" evidence="18">
    <location>
        <begin position="279"/>
        <end position="299"/>
    </location>
</feature>
<protein>
    <recommendedName>
        <fullName evidence="14">Pre-mRNA-processing factor 40 homolog A</fullName>
    </recommendedName>
    <alternativeName>
        <fullName evidence="15">Formin-binding protein 11</fullName>
    </alternativeName>
    <alternativeName>
        <fullName evidence="16">Formin-binding protein 3</fullName>
    </alternativeName>
</protein>
<dbReference type="GO" id="GO:0005685">
    <property type="term" value="C:U1 snRNP"/>
    <property type="evidence" value="ECO:0007669"/>
    <property type="project" value="TreeGrafter"/>
</dbReference>
<evidence type="ECO:0000256" key="12">
    <source>
        <dbReference type="ARBA" id="ARBA00057440"/>
    </source>
</evidence>
<evidence type="ECO:0000256" key="6">
    <source>
        <dbReference type="ARBA" id="ARBA00022664"/>
    </source>
</evidence>
<dbReference type="Pfam" id="PF00397">
    <property type="entry name" value="WW"/>
    <property type="match status" value="2"/>
</dbReference>
<keyword evidence="9" id="KW-0007">Acetylation</keyword>
<dbReference type="GO" id="GO:0003723">
    <property type="term" value="F:RNA binding"/>
    <property type="evidence" value="ECO:0007669"/>
    <property type="project" value="TreeGrafter"/>
</dbReference>
<feature type="domain" description="FF" evidence="20">
    <location>
        <begin position="588"/>
        <end position="643"/>
    </location>
</feature>
<dbReference type="CDD" id="cd00201">
    <property type="entry name" value="WW"/>
    <property type="match status" value="2"/>
</dbReference>
<feature type="compositionally biased region" description="Basic residues" evidence="18">
    <location>
        <begin position="723"/>
        <end position="744"/>
    </location>
</feature>
<feature type="domain" description="FF" evidence="20">
    <location>
        <begin position="443"/>
        <end position="503"/>
    </location>
</feature>
<feature type="domain" description="WW" evidence="19">
    <location>
        <begin position="164"/>
        <end position="192"/>
    </location>
</feature>
<feature type="coiled-coil region" evidence="17">
    <location>
        <begin position="494"/>
        <end position="526"/>
    </location>
</feature>
<dbReference type="GO" id="GO:0071004">
    <property type="term" value="C:U2-type prespliceosome"/>
    <property type="evidence" value="ECO:0007669"/>
    <property type="project" value="TreeGrafter"/>
</dbReference>
<dbReference type="SMART" id="SM00441">
    <property type="entry name" value="FF"/>
    <property type="match status" value="5"/>
</dbReference>
<evidence type="ECO:0000256" key="16">
    <source>
        <dbReference type="ARBA" id="ARBA00080815"/>
    </source>
</evidence>
<evidence type="ECO:0000313" key="22">
    <source>
        <dbReference type="Proteomes" id="UP000694428"/>
    </source>
</evidence>
<feature type="region of interest" description="Disordered" evidence="18">
    <location>
        <begin position="205"/>
        <end position="308"/>
    </location>
</feature>
<dbReference type="GO" id="GO:0016363">
    <property type="term" value="C:nuclear matrix"/>
    <property type="evidence" value="ECO:0007669"/>
    <property type="project" value="UniProtKB-SubCell"/>
</dbReference>
<dbReference type="SMART" id="SM00456">
    <property type="entry name" value="WW"/>
    <property type="match status" value="2"/>
</dbReference>
<dbReference type="Gene3D" id="1.10.10.440">
    <property type="entry name" value="FF domain"/>
    <property type="match status" value="5"/>
</dbReference>
<evidence type="ECO:0000256" key="4">
    <source>
        <dbReference type="ARBA" id="ARBA00022499"/>
    </source>
</evidence>
<keyword evidence="22" id="KW-1185">Reference proteome</keyword>
<name>A0A8C9EZT2_PAVCR</name>
<dbReference type="InterPro" id="IPR036517">
    <property type="entry name" value="FF_domain_sf"/>
</dbReference>
<evidence type="ECO:0000313" key="21">
    <source>
        <dbReference type="Ensembl" id="ENSPSTP00000008054.1"/>
    </source>
</evidence>
<dbReference type="Gene3D" id="2.20.70.10">
    <property type="match status" value="2"/>
</dbReference>
<dbReference type="Ensembl" id="ENSPSTT00000008443.1">
    <property type="protein sequence ID" value="ENSPSTP00000008054.1"/>
    <property type="gene ID" value="ENSPSTG00000005613.1"/>
</dbReference>
<keyword evidence="3" id="KW-0488">Methylation</keyword>
<dbReference type="InterPro" id="IPR036020">
    <property type="entry name" value="WW_dom_sf"/>
</dbReference>
<reference evidence="21" key="2">
    <citation type="submission" date="2025-09" db="UniProtKB">
        <authorList>
            <consortium name="Ensembl"/>
        </authorList>
    </citation>
    <scope>IDENTIFICATION</scope>
</reference>
<dbReference type="FunFam" id="1.10.10.440:FF:000011">
    <property type="entry name" value="pre-mRNA-processing factor 40 homolog A isoform X1"/>
    <property type="match status" value="1"/>
</dbReference>
<accession>A0A8C9EZT2</accession>
<feature type="region of interest" description="Disordered" evidence="18">
    <location>
        <begin position="106"/>
        <end position="136"/>
    </location>
</feature>
<organism evidence="21 22">
    <name type="scientific">Pavo cristatus</name>
    <name type="common">Indian peafowl</name>
    <name type="synonym">Blue peafowl</name>
    <dbReference type="NCBI Taxonomy" id="9049"/>
    <lineage>
        <taxon>Eukaryota</taxon>
        <taxon>Metazoa</taxon>
        <taxon>Chordata</taxon>
        <taxon>Craniata</taxon>
        <taxon>Vertebrata</taxon>
        <taxon>Euteleostomi</taxon>
        <taxon>Archelosauria</taxon>
        <taxon>Archosauria</taxon>
        <taxon>Dinosauria</taxon>
        <taxon>Saurischia</taxon>
        <taxon>Theropoda</taxon>
        <taxon>Coelurosauria</taxon>
        <taxon>Aves</taxon>
        <taxon>Neognathae</taxon>
        <taxon>Galloanserae</taxon>
        <taxon>Galliformes</taxon>
        <taxon>Phasianidae</taxon>
        <taxon>Phasianinae</taxon>
        <taxon>Pavo</taxon>
    </lineage>
</organism>
<evidence type="ECO:0000259" key="20">
    <source>
        <dbReference type="PROSITE" id="PS51676"/>
    </source>
</evidence>
<feature type="compositionally biased region" description="Low complexity" evidence="18">
    <location>
        <begin position="207"/>
        <end position="254"/>
    </location>
</feature>
<dbReference type="FunFam" id="2.20.70.10:FF:000102">
    <property type="entry name" value="Pre-mRNA-processing factor 40 homolog B"/>
    <property type="match status" value="1"/>
</dbReference>
<evidence type="ECO:0000256" key="17">
    <source>
        <dbReference type="SAM" id="Coils"/>
    </source>
</evidence>
<dbReference type="SUPFAM" id="SSF51045">
    <property type="entry name" value="WW domain"/>
    <property type="match status" value="2"/>
</dbReference>
<evidence type="ECO:0000256" key="13">
    <source>
        <dbReference type="ARBA" id="ARBA00061317"/>
    </source>
</evidence>
<evidence type="ECO:0000256" key="15">
    <source>
        <dbReference type="ARBA" id="ARBA00078214"/>
    </source>
</evidence>
<sequence length="828" mass="94343">PAPGSMGHPGMPHYPPMGMHPMGQRPPNMPPVPHGMMPQMMPPMGGPPMGQMPGMMQSVMPGMMMSHMSQAAMQPTVPVITSMSFQSSVLFHPQTTHPVVCAAQQTATTNSSGSEEHSKQKSTWTEHKSPDGRTYYYNTETKQSTWEKPDDLKTPAEQLLSKCPWKEYKSDSGKPYYYNSQTKESRWAKPKELEDLEGNVCKKDADAASTASTATAAAEAATAGAASSAAASEAESTAASAVVENESATAATAEDQGQQATSAPAAQEQGAESAANAADDSKQDGSADASKKEGDDAQPVKKTYTWNTKEEAKQAFKELLKEKRVPSNASWEQAMKMIINDPRYSALAKLSEKKQAFNAYKVQTEKEEKEEARSKYKEAKESFQRFLENHEKMTSTTRYKKAEQMFGEMEVWNAISERDRLEIYEDVLFFLSKKEKEQAKQLRKRNWEALKNILDNMANVTYCTTWSEAQQYLMDNPTFAEDEELQNMDKEDALICFEEHIRALEKEEEEEKQKSLLRERRRQRKNRESFQIFLDELHEHGQLHSMSSWMELYPTISSDIRFTNMLGQPGSTALDLFKFYVEDLKARYHDEKKIIKDILKDKGFVVEVNTSFEDFVTVISSTKRATTLDAGNIKLAFNSLLEKAEAREREREKEEARKMKRKESAFKSMLKQATPPIELDAVWEDIRDRFVKEPAFEDITLESERKRIFKDFMHVLEHECQHHHSKNKKHSKKSKKHHRKRSRSRSGSESEDDDSHSKKKRQRSESRSASERSSSAESGMRPWFLSWVRLSPPLLSLQGNWDTSGSELSEGELEKQRRTLLEQLDEDQ</sequence>
<feature type="domain" description="FF" evidence="20">
    <location>
        <begin position="523"/>
        <end position="583"/>
    </location>
</feature>
<keyword evidence="10" id="KW-0508">mRNA splicing</keyword>
<dbReference type="FunFam" id="1.10.10.440:FF:000012">
    <property type="entry name" value="pre-mRNA-processing factor 40 homolog A isoform X2"/>
    <property type="match status" value="1"/>
</dbReference>
<proteinExistence type="inferred from homology"/>
<dbReference type="PROSITE" id="PS50020">
    <property type="entry name" value="WW_DOMAIN_2"/>
    <property type="match status" value="2"/>
</dbReference>
<dbReference type="Pfam" id="PF25432">
    <property type="entry name" value="FF_PRPF40A"/>
    <property type="match status" value="1"/>
</dbReference>
<feature type="region of interest" description="Disordered" evidence="18">
    <location>
        <begin position="1"/>
        <end position="33"/>
    </location>
</feature>
<reference evidence="21" key="1">
    <citation type="submission" date="2025-08" db="UniProtKB">
        <authorList>
            <consortium name="Ensembl"/>
        </authorList>
    </citation>
    <scope>IDENTIFICATION</scope>
</reference>
<evidence type="ECO:0000256" key="2">
    <source>
        <dbReference type="ARBA" id="ARBA00004324"/>
    </source>
</evidence>
<feature type="domain" description="FF" evidence="20">
    <location>
        <begin position="309"/>
        <end position="363"/>
    </location>
</feature>
<keyword evidence="17" id="KW-0175">Coiled coil</keyword>
<keyword evidence="5" id="KW-0597">Phosphoprotein</keyword>
<dbReference type="AlphaFoldDB" id="A0A8C9EZT2"/>
<dbReference type="GO" id="GO:0045292">
    <property type="term" value="P:mRNA cis splicing, via spliceosome"/>
    <property type="evidence" value="ECO:0007669"/>
    <property type="project" value="InterPro"/>
</dbReference>
<dbReference type="FunFam" id="2.20.70.10:FF:000083">
    <property type="entry name" value="pre-mRNA-processing factor 40 homolog A isoform X3"/>
    <property type="match status" value="1"/>
</dbReference>